<gene>
    <name evidence="1" type="ORF">PSM36_0360</name>
</gene>
<sequence>MKLFNSIVLILVSLFILTTSCNNRKTYADRLKDERKAIDLFIAKNNIEVLREFPANGEFDDNDFYRDPNSGVYFNIIDYGDSAIKPQWREKIYIRFKGLHYFATGDTILYSNYQSTFPEELEYFGPVNSTTLSAYSNSTAGWAVPLSYVGHRGKVKLIVPFEMGSSYDKDQFTPTYYEQVEYRFENQW</sequence>
<dbReference type="STRING" id="1642647.PSM36_0360"/>
<dbReference type="InterPro" id="IPR046357">
    <property type="entry name" value="PPIase_dom_sf"/>
</dbReference>
<dbReference type="Proteomes" id="UP000187464">
    <property type="component" value="Chromosome I"/>
</dbReference>
<dbReference type="AlphaFoldDB" id="A0A1R3T6J2"/>
<dbReference type="InterPro" id="IPR032252">
    <property type="entry name" value="DUF4827"/>
</dbReference>
<evidence type="ECO:0000313" key="2">
    <source>
        <dbReference type="Proteomes" id="UP000187464"/>
    </source>
</evidence>
<dbReference type="GO" id="GO:0003755">
    <property type="term" value="F:peptidyl-prolyl cis-trans isomerase activity"/>
    <property type="evidence" value="ECO:0007669"/>
    <property type="project" value="InterPro"/>
</dbReference>
<accession>A0A1R3T6J2</accession>
<evidence type="ECO:0000313" key="1">
    <source>
        <dbReference type="EMBL" id="SCD19194.1"/>
    </source>
</evidence>
<dbReference type="PROSITE" id="PS51257">
    <property type="entry name" value="PROKAR_LIPOPROTEIN"/>
    <property type="match status" value="1"/>
</dbReference>
<dbReference type="Pfam" id="PF16109">
    <property type="entry name" value="DUF4827"/>
    <property type="match status" value="1"/>
</dbReference>
<proteinExistence type="predicted"/>
<keyword evidence="2" id="KW-1185">Reference proteome</keyword>
<name>A0A1R3T6J2_9BACT</name>
<reference evidence="1 2" key="1">
    <citation type="submission" date="2016-08" db="EMBL/GenBank/DDBJ databases">
        <authorList>
            <person name="Seilhamer J.J."/>
        </authorList>
    </citation>
    <scope>NUCLEOTIDE SEQUENCE [LARGE SCALE GENOMIC DNA]</scope>
    <source>
        <strain evidence="1">M3/6</strain>
    </source>
</reference>
<dbReference type="KEGG" id="psac:PSM36_0360"/>
<dbReference type="RefSeq" id="WP_076928529.1">
    <property type="nucleotide sequence ID" value="NZ_LT605205.1"/>
</dbReference>
<dbReference type="Gene3D" id="3.10.50.40">
    <property type="match status" value="1"/>
</dbReference>
<protein>
    <submittedName>
        <fullName evidence="1">Putative secreted protein</fullName>
    </submittedName>
</protein>
<dbReference type="EMBL" id="LT605205">
    <property type="protein sequence ID" value="SCD19194.1"/>
    <property type="molecule type" value="Genomic_DNA"/>
</dbReference>
<organism evidence="1 2">
    <name type="scientific">Proteiniphilum saccharofermentans</name>
    <dbReference type="NCBI Taxonomy" id="1642647"/>
    <lineage>
        <taxon>Bacteria</taxon>
        <taxon>Pseudomonadati</taxon>
        <taxon>Bacteroidota</taxon>
        <taxon>Bacteroidia</taxon>
        <taxon>Bacteroidales</taxon>
        <taxon>Dysgonomonadaceae</taxon>
        <taxon>Proteiniphilum</taxon>
    </lineage>
</organism>